<dbReference type="EMBL" id="JASCXX010000023">
    <property type="protein sequence ID" value="MDI6450664.1"/>
    <property type="molecule type" value="Genomic_DNA"/>
</dbReference>
<protein>
    <recommendedName>
        <fullName evidence="4">Secreted protein</fullName>
    </recommendedName>
</protein>
<dbReference type="Proteomes" id="UP001431776">
    <property type="component" value="Unassembled WGS sequence"/>
</dbReference>
<evidence type="ECO:0008006" key="4">
    <source>
        <dbReference type="Google" id="ProtNLM"/>
    </source>
</evidence>
<proteinExistence type="predicted"/>
<keyword evidence="3" id="KW-1185">Reference proteome</keyword>
<evidence type="ECO:0000313" key="2">
    <source>
        <dbReference type="EMBL" id="MDI6450664.1"/>
    </source>
</evidence>
<dbReference type="AlphaFoldDB" id="A0AAW6U443"/>
<dbReference type="PROSITE" id="PS51257">
    <property type="entry name" value="PROKAR_LIPOPROTEIN"/>
    <property type="match status" value="1"/>
</dbReference>
<reference evidence="2" key="1">
    <citation type="submission" date="2023-05" db="EMBL/GenBank/DDBJ databases">
        <title>Anaerotaeda fermentans gen. nov., sp. nov., a novel anaerobic planctomycete of the new family within the order Sedimentisphaerales isolated from Taman Peninsula, Russia.</title>
        <authorList>
            <person name="Khomyakova M.A."/>
            <person name="Merkel A.Y."/>
            <person name="Slobodkin A.I."/>
        </authorList>
    </citation>
    <scope>NUCLEOTIDE SEQUENCE</scope>
    <source>
        <strain evidence="2">M17dextr</strain>
    </source>
</reference>
<organism evidence="2 3">
    <name type="scientific">Anaerobaca lacustris</name>
    <dbReference type="NCBI Taxonomy" id="3044600"/>
    <lineage>
        <taxon>Bacteria</taxon>
        <taxon>Pseudomonadati</taxon>
        <taxon>Planctomycetota</taxon>
        <taxon>Phycisphaerae</taxon>
        <taxon>Sedimentisphaerales</taxon>
        <taxon>Anaerobacaceae</taxon>
        <taxon>Anaerobaca</taxon>
    </lineage>
</organism>
<sequence>MMLRKLVAIWIVVALVSLGVVGCSDDSQDAPPPEQLKTAEEYQAEAQEQITEENVADELDKLEQEISLEADQ</sequence>
<name>A0AAW6U443_9BACT</name>
<gene>
    <name evidence="2" type="ORF">QJ522_16520</name>
</gene>
<evidence type="ECO:0000256" key="1">
    <source>
        <dbReference type="SAM" id="MobiDB-lite"/>
    </source>
</evidence>
<comment type="caution">
    <text evidence="2">The sequence shown here is derived from an EMBL/GenBank/DDBJ whole genome shotgun (WGS) entry which is preliminary data.</text>
</comment>
<dbReference type="RefSeq" id="WP_349246075.1">
    <property type="nucleotide sequence ID" value="NZ_JASCXX010000023.1"/>
</dbReference>
<accession>A0AAW6U443</accession>
<evidence type="ECO:0000313" key="3">
    <source>
        <dbReference type="Proteomes" id="UP001431776"/>
    </source>
</evidence>
<feature type="region of interest" description="Disordered" evidence="1">
    <location>
        <begin position="25"/>
        <end position="46"/>
    </location>
</feature>